<dbReference type="EMBL" id="JBHFEH010000100">
    <property type="protein sequence ID" value="KAL2047471.1"/>
    <property type="molecule type" value="Genomic_DNA"/>
</dbReference>
<dbReference type="Gene3D" id="1.20.58.340">
    <property type="entry name" value="Magnesium transport protein CorA, transmembrane region"/>
    <property type="match status" value="1"/>
</dbReference>
<comment type="subcellular location">
    <subcellularLocation>
        <location evidence="1">Membrane</location>
        <topology evidence="1">Multi-pass membrane protein</topology>
    </subcellularLocation>
</comment>
<organism evidence="6 7">
    <name type="scientific">Lepraria finkii</name>
    <dbReference type="NCBI Taxonomy" id="1340010"/>
    <lineage>
        <taxon>Eukaryota</taxon>
        <taxon>Fungi</taxon>
        <taxon>Dikarya</taxon>
        <taxon>Ascomycota</taxon>
        <taxon>Pezizomycotina</taxon>
        <taxon>Lecanoromycetes</taxon>
        <taxon>OSLEUM clade</taxon>
        <taxon>Lecanoromycetidae</taxon>
        <taxon>Lecanorales</taxon>
        <taxon>Lecanorineae</taxon>
        <taxon>Stereocaulaceae</taxon>
        <taxon>Lepraria</taxon>
    </lineage>
</organism>
<evidence type="ECO:0000313" key="6">
    <source>
        <dbReference type="EMBL" id="KAL2047471.1"/>
    </source>
</evidence>
<proteinExistence type="predicted"/>
<evidence type="ECO:0000256" key="3">
    <source>
        <dbReference type="ARBA" id="ARBA00022989"/>
    </source>
</evidence>
<dbReference type="InterPro" id="IPR002523">
    <property type="entry name" value="MgTranspt_CorA/ZnTranspt_ZntB"/>
</dbReference>
<evidence type="ECO:0000256" key="2">
    <source>
        <dbReference type="ARBA" id="ARBA00022692"/>
    </source>
</evidence>
<keyword evidence="3 5" id="KW-1133">Transmembrane helix</keyword>
<sequence>MPQLRATSTDAYDNNAMELGSIRHAPSIPFLDEGASGPSSLRSSLDSGYCQSQGCDVHIYDDAPAAPSESLAGTNQRLNTSSWYGGLGEFEDLKEHLKIRDPHRSRWINVVGWSDIYLDEIAKIHLGGHKCLDLENKSRQALGGPTDAGDDGKFIWLQTQIWFVGKRTPTWSSLRQIRFRMVVCLPTANHAGTVITNFVGPHRLAEEVGSIYVGRVLEGHSLGHQTLGCVWLLAFAILRTTAEQLDFAFDIFDPIDAPPSMHNIPQLNDLPEILEKSNRLARIDRYLSGLEEFQSFFSSVRQLLSVEAAPETSDNQFGFRSTDVTKSADFEAARAQEKIQQEQRLCQTYMRQYDTLVQLVISYSATQITERLDAGRKLGEQFAKIGMFLAALAGIVAPMSLLTGFYGMNVKEFVPGTSTTLFDFWQIGIPVLLLTTSCIATTAIWMINNASRVPGRK</sequence>
<evidence type="ECO:0000256" key="5">
    <source>
        <dbReference type="SAM" id="Phobius"/>
    </source>
</evidence>
<name>A0ABR4API6_9LECA</name>
<comment type="caution">
    <text evidence="6">The sequence shown here is derived from an EMBL/GenBank/DDBJ whole genome shotgun (WGS) entry which is preliminary data.</text>
</comment>
<dbReference type="Pfam" id="PF01544">
    <property type="entry name" value="CorA"/>
    <property type="match status" value="1"/>
</dbReference>
<evidence type="ECO:0000256" key="1">
    <source>
        <dbReference type="ARBA" id="ARBA00004141"/>
    </source>
</evidence>
<protein>
    <submittedName>
        <fullName evidence="6">Uncharacterized protein</fullName>
    </submittedName>
</protein>
<dbReference type="InterPro" id="IPR045863">
    <property type="entry name" value="CorA_TM1_TM2"/>
</dbReference>
<evidence type="ECO:0000256" key="4">
    <source>
        <dbReference type="ARBA" id="ARBA00023136"/>
    </source>
</evidence>
<evidence type="ECO:0000313" key="7">
    <source>
        <dbReference type="Proteomes" id="UP001590951"/>
    </source>
</evidence>
<dbReference type="Proteomes" id="UP001590951">
    <property type="component" value="Unassembled WGS sequence"/>
</dbReference>
<accession>A0ABR4API6</accession>
<gene>
    <name evidence="6" type="ORF">ABVK25_011498</name>
</gene>
<dbReference type="SUPFAM" id="SSF144083">
    <property type="entry name" value="Magnesium transport protein CorA, transmembrane region"/>
    <property type="match status" value="1"/>
</dbReference>
<feature type="transmembrane region" description="Helical" evidence="5">
    <location>
        <begin position="427"/>
        <end position="447"/>
    </location>
</feature>
<feature type="transmembrane region" description="Helical" evidence="5">
    <location>
        <begin position="385"/>
        <end position="407"/>
    </location>
</feature>
<keyword evidence="2 5" id="KW-0812">Transmembrane</keyword>
<keyword evidence="4 5" id="KW-0472">Membrane</keyword>
<keyword evidence="7" id="KW-1185">Reference proteome</keyword>
<reference evidence="6 7" key="1">
    <citation type="submission" date="2024-09" db="EMBL/GenBank/DDBJ databases">
        <title>Rethinking Asexuality: The Enigmatic Case of Functional Sexual Genes in Lepraria (Stereocaulaceae).</title>
        <authorList>
            <person name="Doellman M."/>
            <person name="Sun Y."/>
            <person name="Barcenas-Pena A."/>
            <person name="Lumbsch H.T."/>
            <person name="Grewe F."/>
        </authorList>
    </citation>
    <scope>NUCLEOTIDE SEQUENCE [LARGE SCALE GENOMIC DNA]</scope>
    <source>
        <strain evidence="6 7">Grewe 0041</strain>
    </source>
</reference>